<dbReference type="HOGENOM" id="CLU_896363_0_0_7"/>
<dbReference type="EMBL" id="CP001087">
    <property type="protein sequence ID" value="ACN17628.1"/>
    <property type="molecule type" value="Genomic_DNA"/>
</dbReference>
<evidence type="ECO:0000313" key="3">
    <source>
        <dbReference type="EMBL" id="ACN17628.1"/>
    </source>
</evidence>
<dbReference type="Pfam" id="PF00691">
    <property type="entry name" value="OmpA"/>
    <property type="match status" value="1"/>
</dbReference>
<dbReference type="InterPro" id="IPR050330">
    <property type="entry name" value="Bact_OuterMem_StrucFunc"/>
</dbReference>
<proteinExistence type="predicted"/>
<keyword evidence="4" id="KW-1185">Reference proteome</keyword>
<organism evidence="3 4">
    <name type="scientific">Desulforapulum autotrophicum (strain ATCC 43914 / DSM 3382 / VKM B-1955 / HRM2)</name>
    <name type="common">Desulfobacterium autotrophicum</name>
    <dbReference type="NCBI Taxonomy" id="177437"/>
    <lineage>
        <taxon>Bacteria</taxon>
        <taxon>Pseudomonadati</taxon>
        <taxon>Thermodesulfobacteriota</taxon>
        <taxon>Desulfobacteria</taxon>
        <taxon>Desulfobacterales</taxon>
        <taxon>Desulfobacteraceae</taxon>
        <taxon>Desulforapulum</taxon>
    </lineage>
</organism>
<dbReference type="PANTHER" id="PTHR30329:SF21">
    <property type="entry name" value="LIPOPROTEIN YIAD-RELATED"/>
    <property type="match status" value="1"/>
</dbReference>
<dbReference type="OrthoDB" id="5415077at2"/>
<evidence type="ECO:0000259" key="2">
    <source>
        <dbReference type="PROSITE" id="PS51123"/>
    </source>
</evidence>
<dbReference type="PROSITE" id="PS51257">
    <property type="entry name" value="PROKAR_LIPOPROTEIN"/>
    <property type="match status" value="1"/>
</dbReference>
<gene>
    <name evidence="3" type="ordered locus">HRM2_45720</name>
</gene>
<dbReference type="KEGG" id="dat:HRM2_45720"/>
<keyword evidence="1" id="KW-0472">Membrane</keyword>
<dbReference type="Proteomes" id="UP000000442">
    <property type="component" value="Chromosome"/>
</dbReference>
<dbReference type="AlphaFoldDB" id="C0QG49"/>
<accession>C0QG49</accession>
<dbReference type="InterPro" id="IPR036737">
    <property type="entry name" value="OmpA-like_sf"/>
</dbReference>
<dbReference type="SUPFAM" id="SSF103088">
    <property type="entry name" value="OmpA-like"/>
    <property type="match status" value="1"/>
</dbReference>
<dbReference type="PANTHER" id="PTHR30329">
    <property type="entry name" value="STATOR ELEMENT OF FLAGELLAR MOTOR COMPLEX"/>
    <property type="match status" value="1"/>
</dbReference>
<dbReference type="eggNOG" id="COG1360">
    <property type="taxonomic scope" value="Bacteria"/>
</dbReference>
<dbReference type="STRING" id="177437.HRM2_45720"/>
<dbReference type="Gene3D" id="3.30.1330.60">
    <property type="entry name" value="OmpA-like domain"/>
    <property type="match status" value="1"/>
</dbReference>
<dbReference type="CDD" id="cd07185">
    <property type="entry name" value="OmpA_C-like"/>
    <property type="match status" value="1"/>
</dbReference>
<dbReference type="InterPro" id="IPR006665">
    <property type="entry name" value="OmpA-like"/>
</dbReference>
<reference evidence="3 4" key="1">
    <citation type="journal article" date="2009" name="Environ. Microbiol.">
        <title>Genome sequence of Desulfobacterium autotrophicum HRM2, a marine sulfate reducer oxidizing organic carbon completely to carbon dioxide.</title>
        <authorList>
            <person name="Strittmatter A.W."/>
            <person name="Liesegang H."/>
            <person name="Rabus R."/>
            <person name="Decker I."/>
            <person name="Amann J."/>
            <person name="Andres S."/>
            <person name="Henne A."/>
            <person name="Fricke W.F."/>
            <person name="Martinez-Arias R."/>
            <person name="Bartels D."/>
            <person name="Goesmann A."/>
            <person name="Krause L."/>
            <person name="Puehler A."/>
            <person name="Klenk H.P."/>
            <person name="Richter M."/>
            <person name="Schuler M."/>
            <person name="Gloeckner F.O."/>
            <person name="Meyerdierks A."/>
            <person name="Gottschalk G."/>
            <person name="Amann R."/>
        </authorList>
    </citation>
    <scope>NUCLEOTIDE SEQUENCE [LARGE SCALE GENOMIC DNA]</scope>
    <source>
        <strain evidence="4">ATCC 43914 / DSM 3382 / HRM2</strain>
    </source>
</reference>
<sequence length="350" mass="39592">MGTKRLKIQSKVSISLLSDIWYFLSCAVQGCFTWCQTFLSQAIILNPDLGGKKMRKVTLLKTLICFIILMPFNVQAEPVSSSDSSDAFKLVERDSILDLVKSYETELDLTDKDILNFKMEREWLYLKISTIQDQNRLPPEVLKASRSALNQKIMTAQARKKQLMELIQIHGRDIEQLNKMIDHAGGSDLSYPSKTAKSRSRGMPPSGVEKALEESLIQAGLENHFEVAVEGPGLVLESVFPILFDPCKFALTDAHKRFLGRLAGFLKPYSVLVEVTGFTDYRKIRGTKMTNIELSAKRAGAVVRELRERGMKSSVFKITGMGEYKKCLEKSERCRVLSRRADITIHFVQE</sequence>
<name>C0QG49_DESAH</name>
<feature type="domain" description="OmpA-like" evidence="2">
    <location>
        <begin position="231"/>
        <end position="349"/>
    </location>
</feature>
<evidence type="ECO:0000256" key="1">
    <source>
        <dbReference type="PROSITE-ProRule" id="PRU00473"/>
    </source>
</evidence>
<evidence type="ECO:0000313" key="4">
    <source>
        <dbReference type="Proteomes" id="UP000000442"/>
    </source>
</evidence>
<protein>
    <submittedName>
        <fullName evidence="3">Outer membrane protein</fullName>
    </submittedName>
</protein>
<dbReference type="PROSITE" id="PS51123">
    <property type="entry name" value="OMPA_2"/>
    <property type="match status" value="1"/>
</dbReference>
<dbReference type="GO" id="GO:0016020">
    <property type="term" value="C:membrane"/>
    <property type="evidence" value="ECO:0007669"/>
    <property type="project" value="UniProtKB-UniRule"/>
</dbReference>